<comment type="caution">
    <text evidence="1">The sequence shown here is derived from an EMBL/GenBank/DDBJ whole genome shotgun (WGS) entry which is preliminary data.</text>
</comment>
<proteinExistence type="predicted"/>
<gene>
    <name evidence="1" type="ORF">PMAYCL1PPCAC_19439</name>
</gene>
<name>A0AAN5I2F9_9BILA</name>
<reference evidence="2" key="1">
    <citation type="submission" date="2022-10" db="EMBL/GenBank/DDBJ databases">
        <title>Genome assembly of Pristionchus species.</title>
        <authorList>
            <person name="Yoshida K."/>
            <person name="Sommer R.J."/>
        </authorList>
    </citation>
    <scope>NUCLEOTIDE SEQUENCE [LARGE SCALE GENOMIC DNA]</scope>
    <source>
        <strain evidence="2">RS5460</strain>
    </source>
</reference>
<accession>A0AAN5I2F9</accession>
<evidence type="ECO:0000313" key="2">
    <source>
        <dbReference type="Proteomes" id="UP001328107"/>
    </source>
</evidence>
<dbReference type="Proteomes" id="UP001328107">
    <property type="component" value="Unassembled WGS sequence"/>
</dbReference>
<sequence length="133" mass="14725">IAVCDAFIEWATGSKDPSAKNYIQDSTDASGKRTLKCTDDDHILQMNDLLSPESGTCDPAVGWKTSTGEEVPDEMLTDPNYKIKLDCIYACHDRVEYACTKDQIFCAKYTNPVGTNSYSCPETHLMRVDNGNT</sequence>
<keyword evidence="2" id="KW-1185">Reference proteome</keyword>
<organism evidence="1 2">
    <name type="scientific">Pristionchus mayeri</name>
    <dbReference type="NCBI Taxonomy" id="1317129"/>
    <lineage>
        <taxon>Eukaryota</taxon>
        <taxon>Metazoa</taxon>
        <taxon>Ecdysozoa</taxon>
        <taxon>Nematoda</taxon>
        <taxon>Chromadorea</taxon>
        <taxon>Rhabditida</taxon>
        <taxon>Rhabditina</taxon>
        <taxon>Diplogasteromorpha</taxon>
        <taxon>Diplogasteroidea</taxon>
        <taxon>Neodiplogasteridae</taxon>
        <taxon>Pristionchus</taxon>
    </lineage>
</organism>
<dbReference type="AlphaFoldDB" id="A0AAN5I2F9"/>
<feature type="non-terminal residue" evidence="1">
    <location>
        <position position="1"/>
    </location>
</feature>
<dbReference type="EMBL" id="BTRK01000004">
    <property type="protein sequence ID" value="GMR49244.1"/>
    <property type="molecule type" value="Genomic_DNA"/>
</dbReference>
<evidence type="ECO:0000313" key="1">
    <source>
        <dbReference type="EMBL" id="GMR49244.1"/>
    </source>
</evidence>
<protein>
    <submittedName>
        <fullName evidence="1">Uncharacterized protein</fullName>
    </submittedName>
</protein>